<gene>
    <name evidence="1" type="ORF">AN2V17_30730</name>
</gene>
<reference evidence="1" key="1">
    <citation type="submission" date="2023-09" db="EMBL/GenBank/DDBJ databases">
        <title>Vallitalea sediminicola and Vallitalea maricola sp. nov., anaerobic bacteria isolated from marine sediment.</title>
        <authorList>
            <person name="Hirano S."/>
            <person name="Maeda A."/>
            <person name="Terahara T."/>
            <person name="Mori K."/>
            <person name="Hamada M."/>
            <person name="Matsumoto R."/>
            <person name="Kobayashi T."/>
        </authorList>
    </citation>
    <scope>NUCLEOTIDE SEQUENCE</scope>
    <source>
        <strain evidence="1">AN17-2</strain>
    </source>
</reference>
<comment type="caution">
    <text evidence="1">The sequence shown here is derived from an EMBL/GenBank/DDBJ whole genome shotgun (WGS) entry which is preliminary data.</text>
</comment>
<dbReference type="Proteomes" id="UP001374599">
    <property type="component" value="Unassembled WGS sequence"/>
</dbReference>
<name>A0ACB5ULI1_9FIRM</name>
<evidence type="ECO:0000313" key="2">
    <source>
        <dbReference type="Proteomes" id="UP001374599"/>
    </source>
</evidence>
<organism evidence="1 2">
    <name type="scientific">Vallitalea maricola</name>
    <dbReference type="NCBI Taxonomy" id="3074433"/>
    <lineage>
        <taxon>Bacteria</taxon>
        <taxon>Bacillati</taxon>
        <taxon>Bacillota</taxon>
        <taxon>Clostridia</taxon>
        <taxon>Lachnospirales</taxon>
        <taxon>Vallitaleaceae</taxon>
        <taxon>Vallitalea</taxon>
    </lineage>
</organism>
<protein>
    <submittedName>
        <fullName evidence="1">Uncharacterized protein</fullName>
    </submittedName>
</protein>
<evidence type="ECO:0000313" key="1">
    <source>
        <dbReference type="EMBL" id="GMQ63837.1"/>
    </source>
</evidence>
<proteinExistence type="predicted"/>
<dbReference type="EMBL" id="BTPU01000053">
    <property type="protein sequence ID" value="GMQ63837.1"/>
    <property type="molecule type" value="Genomic_DNA"/>
</dbReference>
<sequence>MEYQKKLLDILDGSTRYDIWQKWRDLCKVINEISEKANSTFIEEIIDFLIPVLDEKLSMDCRMLPWKWVGTPMEVLGRVRSLISFNDYINGNKNPFIDPAFENLSEDDQTVHIEAYYGKDYQVGIITAFDITYSGNACALVVELESGTNLVLKHDFASDFTTTILEKDSSFNRIEISHGGRYVAVISESEVLLFDEDCNIFTHNFEERIEHDIFTQYEPEYIFGFCSHEAFFIFFHQKEGILTVVDLPGGEVHLREYDSIIWSMDIMSISLLDEEITKDEKDRSVIVIADTGGLLNPETLEHLTEFSEKCRQKGLWFGGPGSYNVVMTRCHPDLPLIGFFEPFEQYLYDNNNQTALYGGITFYQKVNGQWQPWDHLFYEEILDSKNNALVVRKGGITASYSLKSGEMVIVEFPEKRVTTLKTKIDSVVWKFGSEAGTIIFPDCDGLKTLNYHTPGESLTENRHGEVLNEARRIINDGLRGVAFDYLSAHLDSITVLQILAEVIEAIGPAVEKAAADDRLPRSHWENDNPRMKLCTFRWVDHFTRSFPWQYSEPYIIELENRWIIIHGLNQMVITSVNRTNYEEKELYRCDEDIKAFSHAVSSDHLSIAIFCREKYHHEQAERFLLFHNEKLIYIDDDINCDKDYLYPNGLTTITNNHSYYWLANKGILRKVNCITGEIEEQREHNNIFSMALQPDTNNLLLHDSGGYHLYDNGLKKSIELVLPCDAGKVVASTICFTGNGTSLVTALLVDCDDDETVEKPKNIHNEPITHRYIINHWKVPKAFDFASSGVVLESQDYLVSNLMENTKYKQVQHIMRQGDNYVDMFFRDTTALTFNVLRFPGKQSWSFWAFHVEYLNFAHNTETLILRSSNRIFYWNYCKNQQNE</sequence>
<keyword evidence="2" id="KW-1185">Reference proteome</keyword>
<accession>A0ACB5ULI1</accession>